<evidence type="ECO:0000256" key="14">
    <source>
        <dbReference type="ARBA" id="ARBA00023211"/>
    </source>
</evidence>
<dbReference type="PANTHER" id="PTHR10896">
    <property type="entry name" value="GALACTOSYLGALACTOSYLXYLOSYLPROTEIN 3-BETA-GLUCURONOSYLTRANSFERASE BETA-1,3-GLUCURONYLTRANSFERASE"/>
    <property type="match status" value="1"/>
</dbReference>
<dbReference type="CDD" id="cd00218">
    <property type="entry name" value="GlcAT-I"/>
    <property type="match status" value="1"/>
</dbReference>
<evidence type="ECO:0000256" key="17">
    <source>
        <dbReference type="PIRSR" id="PIRSR605027-3"/>
    </source>
</evidence>
<comment type="catalytic activity">
    <reaction evidence="15 19">
        <text>3-O-(beta-D-galactosyl-(1-&gt;3)-beta-D-galactosyl-(1-&gt;4)-beta-D-xylosyl)-L-seryl-[protein] + UDP-alpha-D-glucuronate = 3-O-(beta-D-GlcA-(1-&gt;3)-beta-D-Gal-(1-&gt;3)-beta-D-Gal-(1-&gt;4)-beta-D-Xyl)-L-seryl-[protein] + UDP + H(+)</text>
        <dbReference type="Rhea" id="RHEA:24168"/>
        <dbReference type="Rhea" id="RHEA-COMP:12571"/>
        <dbReference type="Rhea" id="RHEA-COMP:12573"/>
        <dbReference type="ChEBI" id="CHEBI:15378"/>
        <dbReference type="ChEBI" id="CHEBI:58052"/>
        <dbReference type="ChEBI" id="CHEBI:58223"/>
        <dbReference type="ChEBI" id="CHEBI:132090"/>
        <dbReference type="ChEBI" id="CHEBI:132093"/>
        <dbReference type="EC" id="2.4.1.135"/>
    </reaction>
</comment>
<keyword evidence="21" id="KW-1185">Reference proteome</keyword>
<dbReference type="PANTHER" id="PTHR10896:SF65">
    <property type="entry name" value="GALACTOSYLGALACTOSYLXYLOSYLPROTEIN 3-BETA-GLUCURONOSYLTRANSFERASE 3"/>
    <property type="match status" value="1"/>
</dbReference>
<evidence type="ECO:0000256" key="8">
    <source>
        <dbReference type="ARBA" id="ARBA00022723"/>
    </source>
</evidence>
<evidence type="ECO:0000256" key="15">
    <source>
        <dbReference type="ARBA" id="ARBA00047979"/>
    </source>
</evidence>
<evidence type="ECO:0000256" key="5">
    <source>
        <dbReference type="ARBA" id="ARBA00012641"/>
    </source>
</evidence>
<comment type="cofactor">
    <cofactor evidence="1 17 19">
        <name>Mn(2+)</name>
        <dbReference type="ChEBI" id="CHEBI:29035"/>
    </cofactor>
</comment>
<evidence type="ECO:0000256" key="9">
    <source>
        <dbReference type="ARBA" id="ARBA00022968"/>
    </source>
</evidence>
<evidence type="ECO:0000256" key="16">
    <source>
        <dbReference type="PIRSR" id="PIRSR605027-1"/>
    </source>
</evidence>
<dbReference type="FunFam" id="3.90.550.10:FF:000044">
    <property type="entry name" value="Galactosylgalactosylxylosylprotein 3-beta-glucuronosyltransferase"/>
    <property type="match status" value="1"/>
</dbReference>
<evidence type="ECO:0000256" key="19">
    <source>
        <dbReference type="RuleBase" id="RU363127"/>
    </source>
</evidence>
<name>A0A6A4VTR5_AMPAM</name>
<evidence type="ECO:0000256" key="13">
    <source>
        <dbReference type="ARBA" id="ARBA00023180"/>
    </source>
</evidence>
<dbReference type="InterPro" id="IPR005027">
    <property type="entry name" value="Glyco_trans_43"/>
</dbReference>
<proteinExistence type="inferred from homology"/>
<dbReference type="GO" id="GO:0050650">
    <property type="term" value="P:chondroitin sulfate proteoglycan biosynthetic process"/>
    <property type="evidence" value="ECO:0007669"/>
    <property type="project" value="TreeGrafter"/>
</dbReference>
<dbReference type="EMBL" id="VIIS01001515">
    <property type="protein sequence ID" value="KAF0297032.1"/>
    <property type="molecule type" value="Genomic_DNA"/>
</dbReference>
<feature type="site" description="Interaction with galactose moiety of substrate glycoprotein" evidence="18">
    <location>
        <position position="230"/>
    </location>
</feature>
<dbReference type="SUPFAM" id="SSF53448">
    <property type="entry name" value="Nucleotide-diphospho-sugar transferases"/>
    <property type="match status" value="1"/>
</dbReference>
<dbReference type="EMBL" id="VIIS01001515">
    <property type="protein sequence ID" value="KAF0297033.1"/>
    <property type="molecule type" value="Genomic_DNA"/>
</dbReference>
<keyword evidence="6 19" id="KW-0808">Transferase</keyword>
<dbReference type="EC" id="2.4.1.135" evidence="5 19"/>
<keyword evidence="12" id="KW-0472">Membrane</keyword>
<protein>
    <recommendedName>
        <fullName evidence="5 19">Galactosylgalactosylxylosylprotein 3-beta-glucuronosyltransferase</fullName>
        <ecNumber evidence="5 19">2.4.1.135</ecNumber>
    </recommendedName>
</protein>
<dbReference type="InterPro" id="IPR029044">
    <property type="entry name" value="Nucleotide-diphossugar_trans"/>
</dbReference>
<evidence type="ECO:0000256" key="3">
    <source>
        <dbReference type="ARBA" id="ARBA00004922"/>
    </source>
</evidence>
<dbReference type="OrthoDB" id="675023at2759"/>
<evidence type="ECO:0000256" key="11">
    <source>
        <dbReference type="ARBA" id="ARBA00023034"/>
    </source>
</evidence>
<keyword evidence="13" id="KW-0325">Glycoprotein</keyword>
<sequence length="340" mass="38452">MSLRQISAALRRRNSLILLLCLVAFYLIWFQLAGVRLLEGSGHPHSDQWEERVAKELYAMRLQASEMRRQLTRLGSAPAHWRHSDLPTIFVVTPTHAIPTQKADLVRLSNTLLHVPNLHWLVVEDADHKSELVSRLLRRSGLVYTHLSVATPPELKLQPKDPRWKKPRGVLQRNAALSWLRENLEIVDANGVVYFADDDNTYSLELFTEMRDIQSVGVWPVGLVGGVMVERPLVDNGRVTGWLTPWRPDRAFATDMAGFAVNVRLVLNHPTASFSIESQRGFLETDLLTQMGVTLDDLEVKADLCTKVLVWHTQTAKADLKIEKIMEQKGKPATNVGIEV</sequence>
<dbReference type="GO" id="GO:0000139">
    <property type="term" value="C:Golgi membrane"/>
    <property type="evidence" value="ECO:0007669"/>
    <property type="project" value="UniProtKB-SubCell"/>
</dbReference>
<keyword evidence="8 17" id="KW-0479">Metal-binding</keyword>
<organism evidence="20 21">
    <name type="scientific">Amphibalanus amphitrite</name>
    <name type="common">Striped barnacle</name>
    <name type="synonym">Balanus amphitrite</name>
    <dbReference type="NCBI Taxonomy" id="1232801"/>
    <lineage>
        <taxon>Eukaryota</taxon>
        <taxon>Metazoa</taxon>
        <taxon>Ecdysozoa</taxon>
        <taxon>Arthropoda</taxon>
        <taxon>Crustacea</taxon>
        <taxon>Multicrustacea</taxon>
        <taxon>Cirripedia</taxon>
        <taxon>Thoracica</taxon>
        <taxon>Thoracicalcarea</taxon>
        <taxon>Balanomorpha</taxon>
        <taxon>Balanoidea</taxon>
        <taxon>Balanidae</taxon>
        <taxon>Amphibalaninae</taxon>
        <taxon>Amphibalanus</taxon>
    </lineage>
</organism>
<evidence type="ECO:0000256" key="4">
    <source>
        <dbReference type="ARBA" id="ARBA00007706"/>
    </source>
</evidence>
<dbReference type="Pfam" id="PF03360">
    <property type="entry name" value="Glyco_transf_43"/>
    <property type="match status" value="1"/>
</dbReference>
<feature type="binding site" evidence="17">
    <location>
        <position position="199"/>
    </location>
    <ligand>
        <name>Mn(2+)</name>
        <dbReference type="ChEBI" id="CHEBI:29035"/>
    </ligand>
</feature>
<gene>
    <name evidence="20" type="primary">B3gat3_1</name>
    <name evidence="20" type="ORF">FJT64_005517</name>
</gene>
<evidence type="ECO:0000313" key="21">
    <source>
        <dbReference type="Proteomes" id="UP000440578"/>
    </source>
</evidence>
<evidence type="ECO:0000313" key="20">
    <source>
        <dbReference type="EMBL" id="KAF0297033.1"/>
    </source>
</evidence>
<evidence type="ECO:0000256" key="1">
    <source>
        <dbReference type="ARBA" id="ARBA00001936"/>
    </source>
</evidence>
<evidence type="ECO:0000256" key="12">
    <source>
        <dbReference type="ARBA" id="ARBA00023136"/>
    </source>
</evidence>
<evidence type="ECO:0000256" key="7">
    <source>
        <dbReference type="ARBA" id="ARBA00022692"/>
    </source>
</evidence>
<dbReference type="Proteomes" id="UP000440578">
    <property type="component" value="Unassembled WGS sequence"/>
</dbReference>
<dbReference type="GO" id="GO:0015018">
    <property type="term" value="F:galactosylgalactosylxylosylprotein 3-beta-glucuronosyltransferase activity"/>
    <property type="evidence" value="ECO:0007669"/>
    <property type="project" value="UniProtKB-UniRule"/>
</dbReference>
<accession>A0A6A4VTR5</accession>
<comment type="similarity">
    <text evidence="4 19">Belongs to the glycosyltransferase 43 family.</text>
</comment>
<evidence type="ECO:0000256" key="10">
    <source>
        <dbReference type="ARBA" id="ARBA00022989"/>
    </source>
</evidence>
<keyword evidence="10" id="KW-1133">Transmembrane helix</keyword>
<keyword evidence="9 19" id="KW-0735">Signal-anchor</keyword>
<keyword evidence="11 19" id="KW-0333">Golgi apparatus</keyword>
<feature type="active site" description="Proton donor/acceptor" evidence="16">
    <location>
        <position position="284"/>
    </location>
</feature>
<comment type="pathway">
    <text evidence="3 19">Protein modification; protein glycosylation.</text>
</comment>
<dbReference type="GO" id="GO:0005975">
    <property type="term" value="P:carbohydrate metabolic process"/>
    <property type="evidence" value="ECO:0007669"/>
    <property type="project" value="TreeGrafter"/>
</dbReference>
<comment type="subcellular location">
    <subcellularLocation>
        <location evidence="2 19">Golgi apparatus membrane</location>
        <topology evidence="2 19">Single-pass type II membrane protein</topology>
    </subcellularLocation>
</comment>
<dbReference type="UniPathway" id="UPA00378"/>
<reference evidence="20 21" key="1">
    <citation type="submission" date="2019-07" db="EMBL/GenBank/DDBJ databases">
        <title>Draft genome assembly of a fouling barnacle, Amphibalanus amphitrite (Darwin, 1854): The first reference genome for Thecostraca.</title>
        <authorList>
            <person name="Kim W."/>
        </authorList>
    </citation>
    <scope>NUCLEOTIDE SEQUENCE [LARGE SCALE GENOMIC DNA]</scope>
    <source>
        <strain evidence="20">SNU_AA5</strain>
        <tissue evidence="20">Soma without cirri and trophi</tissue>
    </source>
</reference>
<dbReference type="Gene3D" id="3.90.550.10">
    <property type="entry name" value="Spore Coat Polysaccharide Biosynthesis Protein SpsA, Chain A"/>
    <property type="match status" value="1"/>
</dbReference>
<evidence type="ECO:0000256" key="2">
    <source>
        <dbReference type="ARBA" id="ARBA00004323"/>
    </source>
</evidence>
<dbReference type="GO" id="GO:0046872">
    <property type="term" value="F:metal ion binding"/>
    <property type="evidence" value="ECO:0007669"/>
    <property type="project" value="UniProtKB-KW"/>
</dbReference>
<keyword evidence="14 17" id="KW-0464">Manganese</keyword>
<dbReference type="AlphaFoldDB" id="A0A6A4VTR5"/>
<evidence type="ECO:0000256" key="6">
    <source>
        <dbReference type="ARBA" id="ARBA00022679"/>
    </source>
</evidence>
<comment type="caution">
    <text evidence="20">The sequence shown here is derived from an EMBL/GenBank/DDBJ whole genome shotgun (WGS) entry which is preliminary data.</text>
</comment>
<evidence type="ECO:0000256" key="18">
    <source>
        <dbReference type="PIRSR" id="PIRSR605027-4"/>
    </source>
</evidence>
<keyword evidence="7" id="KW-0812">Transmembrane</keyword>